<evidence type="ECO:0000256" key="1">
    <source>
        <dbReference type="SAM" id="Phobius"/>
    </source>
</evidence>
<keyword evidence="1" id="KW-1133">Transmembrane helix</keyword>
<dbReference type="AlphaFoldDB" id="E8LK38"/>
<evidence type="ECO:0000313" key="2">
    <source>
        <dbReference type="EMBL" id="EFY07155.1"/>
    </source>
</evidence>
<dbReference type="RefSeq" id="WP_009143277.1">
    <property type="nucleotide sequence ID" value="NZ_GL830988.1"/>
</dbReference>
<accession>E8LK38</accession>
<keyword evidence="3" id="KW-1185">Reference proteome</keyword>
<gene>
    <name evidence="2" type="ORF">HMPREF9444_01076</name>
</gene>
<name>E8LK38_SUCHY</name>
<protein>
    <submittedName>
        <fullName evidence="2">Uncharacterized protein</fullName>
    </submittedName>
</protein>
<dbReference type="Proteomes" id="UP000018458">
    <property type="component" value="Unassembled WGS sequence"/>
</dbReference>
<comment type="caution">
    <text evidence="2">The sequence shown here is derived from an EMBL/GenBank/DDBJ whole genome shotgun (WGS) entry which is preliminary data.</text>
</comment>
<organism evidence="2 3">
    <name type="scientific">Succinatimonas hippei (strain DSM 22608 / JCM 16073 / KCTC 15190 / YIT 12066)</name>
    <dbReference type="NCBI Taxonomy" id="762983"/>
    <lineage>
        <taxon>Bacteria</taxon>
        <taxon>Pseudomonadati</taxon>
        <taxon>Pseudomonadota</taxon>
        <taxon>Gammaproteobacteria</taxon>
        <taxon>Aeromonadales</taxon>
        <taxon>Succinivibrionaceae</taxon>
        <taxon>Succinatimonas</taxon>
    </lineage>
</organism>
<feature type="transmembrane region" description="Helical" evidence="1">
    <location>
        <begin position="33"/>
        <end position="56"/>
    </location>
</feature>
<dbReference type="EMBL" id="AEVO01000051">
    <property type="protein sequence ID" value="EFY07155.1"/>
    <property type="molecule type" value="Genomic_DNA"/>
</dbReference>
<reference evidence="2 3" key="1">
    <citation type="submission" date="2011-01" db="EMBL/GenBank/DDBJ databases">
        <authorList>
            <person name="Weinstock G."/>
            <person name="Sodergren E."/>
            <person name="Clifton S."/>
            <person name="Fulton L."/>
            <person name="Fulton B."/>
            <person name="Courtney L."/>
            <person name="Fronick C."/>
            <person name="Harrison M."/>
            <person name="Strong C."/>
            <person name="Farmer C."/>
            <person name="Delahaunty K."/>
            <person name="Markovic C."/>
            <person name="Hall O."/>
            <person name="Minx P."/>
            <person name="Tomlinson C."/>
            <person name="Mitreva M."/>
            <person name="Hou S."/>
            <person name="Chen J."/>
            <person name="Wollam A."/>
            <person name="Pepin K.H."/>
            <person name="Johnson M."/>
            <person name="Bhonagiri V."/>
            <person name="Zhang X."/>
            <person name="Suruliraj S."/>
            <person name="Warren W."/>
            <person name="Chinwalla A."/>
            <person name="Mardis E.R."/>
            <person name="Wilson R.K."/>
        </authorList>
    </citation>
    <scope>NUCLEOTIDE SEQUENCE [LARGE SCALE GENOMIC DNA]</scope>
    <source>
        <strain evidence="3">DSM 22608 / JCM 16073 / KCTC 15190 / YIT 12066</strain>
    </source>
</reference>
<keyword evidence="1" id="KW-0472">Membrane</keyword>
<dbReference type="HOGENOM" id="CLU_2756333_0_0_6"/>
<dbReference type="STRING" id="762983.HMPREF9444_01076"/>
<evidence type="ECO:0000313" key="3">
    <source>
        <dbReference type="Proteomes" id="UP000018458"/>
    </source>
</evidence>
<sequence>MFLIGVISSIIAAVLQGLNYAITKSCQDTYHIYGFRMLIAEQLAIAFIVFWPFIFFKYYEFLNGGLFSVC</sequence>
<proteinExistence type="predicted"/>
<keyword evidence="1" id="KW-0812">Transmembrane</keyword>